<comment type="caution">
    <text evidence="2">The sequence shown here is derived from an EMBL/GenBank/DDBJ whole genome shotgun (WGS) entry which is preliminary data.</text>
</comment>
<dbReference type="Proteomes" id="UP000811545">
    <property type="component" value="Unassembled WGS sequence"/>
</dbReference>
<name>A0A9E2BJ86_PSYF1</name>
<sequence>MELTQLITQLPIVGLFFWYTIFMVDKLEKLVSKMQEDWQMFIKDIQIENKNRDVGYQAALKEFSDVLKEHTKVLMDSEIRKAIDRREGR</sequence>
<evidence type="ECO:0000256" key="1">
    <source>
        <dbReference type="SAM" id="Phobius"/>
    </source>
</evidence>
<gene>
    <name evidence="2" type="ORF">DDT42_01925</name>
</gene>
<keyword evidence="1" id="KW-0812">Transmembrane</keyword>
<dbReference type="AlphaFoldDB" id="A0A9E2BJ86"/>
<evidence type="ECO:0000313" key="3">
    <source>
        <dbReference type="Proteomes" id="UP000811545"/>
    </source>
</evidence>
<dbReference type="EMBL" id="QLTW01000285">
    <property type="protein sequence ID" value="MBT9146046.1"/>
    <property type="molecule type" value="Genomic_DNA"/>
</dbReference>
<protein>
    <submittedName>
        <fullName evidence="2">Uncharacterized protein</fullName>
    </submittedName>
</protein>
<proteinExistence type="predicted"/>
<keyword evidence="1" id="KW-0472">Membrane</keyword>
<keyword evidence="1" id="KW-1133">Transmembrane helix</keyword>
<feature type="transmembrane region" description="Helical" evidence="1">
    <location>
        <begin position="6"/>
        <end position="24"/>
    </location>
</feature>
<accession>A0A9E2BJ86</accession>
<evidence type="ECO:0000313" key="2">
    <source>
        <dbReference type="EMBL" id="MBT9146046.1"/>
    </source>
</evidence>
<reference evidence="2 3" key="1">
    <citation type="journal article" date="2021" name="bioRxiv">
        <title>Unique metabolic strategies in Hadean analogues reveal hints for primordial physiology.</title>
        <authorList>
            <person name="Nobu M.K."/>
            <person name="Nakai R."/>
            <person name="Tamazawa S."/>
            <person name="Mori H."/>
            <person name="Toyoda A."/>
            <person name="Ijiri A."/>
            <person name="Suzuki S."/>
            <person name="Kurokawa K."/>
            <person name="Kamagata Y."/>
            <person name="Tamaki H."/>
        </authorList>
    </citation>
    <scope>NUCLEOTIDE SEQUENCE [LARGE SCALE GENOMIC DNA]</scope>
    <source>
        <strain evidence="2">BS525</strain>
    </source>
</reference>
<organism evidence="2 3">
    <name type="scientific">Psychracetigena formicireducens</name>
    <dbReference type="NCBI Taxonomy" id="2986056"/>
    <lineage>
        <taxon>Bacteria</taxon>
        <taxon>Bacillati</taxon>
        <taxon>Candidatus Lithacetigenota</taxon>
        <taxon>Candidatus Psychracetigena</taxon>
    </lineage>
</organism>